<dbReference type="InterPro" id="IPR009057">
    <property type="entry name" value="Homeodomain-like_sf"/>
</dbReference>
<dbReference type="PROSITE" id="PS01124">
    <property type="entry name" value="HTH_ARAC_FAMILY_2"/>
    <property type="match status" value="1"/>
</dbReference>
<dbReference type="InterPro" id="IPR018060">
    <property type="entry name" value="HTH_AraC"/>
</dbReference>
<evidence type="ECO:0000256" key="1">
    <source>
        <dbReference type="ARBA" id="ARBA00023015"/>
    </source>
</evidence>
<dbReference type="PANTHER" id="PTHR46796">
    <property type="entry name" value="HTH-TYPE TRANSCRIPTIONAL ACTIVATOR RHAS-RELATED"/>
    <property type="match status" value="1"/>
</dbReference>
<dbReference type="SUPFAM" id="SSF46689">
    <property type="entry name" value="Homeodomain-like"/>
    <property type="match status" value="1"/>
</dbReference>
<gene>
    <name evidence="5" type="ORF">GCM10009727_95710</name>
</gene>
<keyword evidence="2" id="KW-0238">DNA-binding</keyword>
<feature type="domain" description="HTH araC/xylS-type" evidence="4">
    <location>
        <begin position="179"/>
        <end position="280"/>
    </location>
</feature>
<evidence type="ECO:0000256" key="2">
    <source>
        <dbReference type="ARBA" id="ARBA00023125"/>
    </source>
</evidence>
<dbReference type="InterPro" id="IPR035418">
    <property type="entry name" value="AraC-bd_2"/>
</dbReference>
<dbReference type="EMBL" id="BAAAMR010000209">
    <property type="protein sequence ID" value="GAA2170896.1"/>
    <property type="molecule type" value="Genomic_DNA"/>
</dbReference>
<accession>A0ABN3AJC8</accession>
<sequence>MDDGAYQLVLRRSDQIGCVRTAGQVRRERADGYRFLLPLDGELTVVQDGREARLRPGTGGLVTLAAPFRVGVAPGPGAFHGVRATGGAGRARAFVMTIPAREMDRRLRRPSPVATGLDLSAGLGRVVADMVRAVGEERRALSVPQFDAACDRITELLCVIVAGGQRPAAAPGHLAEVEAVVRRYVREHATEPGLTGAAMAQDLGWSLRQVQLALQHAGTTPRELIREERLRLVRDRLRNPQDRDVTITDLAHATGFSSASALSTAFRRRFGVSPRELRHAAH</sequence>
<name>A0ABN3AJC8_9ACTN</name>
<dbReference type="Gene3D" id="1.10.10.60">
    <property type="entry name" value="Homeodomain-like"/>
    <property type="match status" value="1"/>
</dbReference>
<dbReference type="Pfam" id="PF12833">
    <property type="entry name" value="HTH_18"/>
    <property type="match status" value="1"/>
</dbReference>
<organism evidence="5 6">
    <name type="scientific">Actinomadura napierensis</name>
    <dbReference type="NCBI Taxonomy" id="267854"/>
    <lineage>
        <taxon>Bacteria</taxon>
        <taxon>Bacillati</taxon>
        <taxon>Actinomycetota</taxon>
        <taxon>Actinomycetes</taxon>
        <taxon>Streptosporangiales</taxon>
        <taxon>Thermomonosporaceae</taxon>
        <taxon>Actinomadura</taxon>
    </lineage>
</organism>
<dbReference type="Proteomes" id="UP001501020">
    <property type="component" value="Unassembled WGS sequence"/>
</dbReference>
<dbReference type="RefSeq" id="WP_344284924.1">
    <property type="nucleotide sequence ID" value="NZ_BAAAMR010000209.1"/>
</dbReference>
<evidence type="ECO:0000259" key="4">
    <source>
        <dbReference type="PROSITE" id="PS01124"/>
    </source>
</evidence>
<dbReference type="PROSITE" id="PS00041">
    <property type="entry name" value="HTH_ARAC_FAMILY_1"/>
    <property type="match status" value="1"/>
</dbReference>
<dbReference type="InterPro" id="IPR050204">
    <property type="entry name" value="AraC_XylS_family_regulators"/>
</dbReference>
<evidence type="ECO:0000313" key="6">
    <source>
        <dbReference type="Proteomes" id="UP001501020"/>
    </source>
</evidence>
<evidence type="ECO:0000256" key="3">
    <source>
        <dbReference type="ARBA" id="ARBA00023163"/>
    </source>
</evidence>
<dbReference type="Pfam" id="PF14525">
    <property type="entry name" value="AraC_binding_2"/>
    <property type="match status" value="1"/>
</dbReference>
<dbReference type="SMART" id="SM00342">
    <property type="entry name" value="HTH_ARAC"/>
    <property type="match status" value="1"/>
</dbReference>
<keyword evidence="6" id="KW-1185">Reference proteome</keyword>
<dbReference type="InterPro" id="IPR018062">
    <property type="entry name" value="HTH_AraC-typ_CS"/>
</dbReference>
<dbReference type="PANTHER" id="PTHR46796:SF6">
    <property type="entry name" value="ARAC SUBFAMILY"/>
    <property type="match status" value="1"/>
</dbReference>
<evidence type="ECO:0000313" key="5">
    <source>
        <dbReference type="EMBL" id="GAA2170896.1"/>
    </source>
</evidence>
<reference evidence="5 6" key="1">
    <citation type="journal article" date="2019" name="Int. J. Syst. Evol. Microbiol.">
        <title>The Global Catalogue of Microorganisms (GCM) 10K type strain sequencing project: providing services to taxonomists for standard genome sequencing and annotation.</title>
        <authorList>
            <consortium name="The Broad Institute Genomics Platform"/>
            <consortium name="The Broad Institute Genome Sequencing Center for Infectious Disease"/>
            <person name="Wu L."/>
            <person name="Ma J."/>
        </authorList>
    </citation>
    <scope>NUCLEOTIDE SEQUENCE [LARGE SCALE GENOMIC DNA]</scope>
    <source>
        <strain evidence="5 6">JCM 13850</strain>
    </source>
</reference>
<keyword evidence="1" id="KW-0805">Transcription regulation</keyword>
<protein>
    <submittedName>
        <fullName evidence="5">Helix-turn-helix domain-containing protein</fullName>
    </submittedName>
</protein>
<comment type="caution">
    <text evidence="5">The sequence shown here is derived from an EMBL/GenBank/DDBJ whole genome shotgun (WGS) entry which is preliminary data.</text>
</comment>
<proteinExistence type="predicted"/>
<keyword evidence="3" id="KW-0804">Transcription</keyword>